<gene>
    <name evidence="3" type="ORF">ETU09_03885</name>
</gene>
<dbReference type="Proteomes" id="UP000319499">
    <property type="component" value="Unassembled WGS sequence"/>
</dbReference>
<dbReference type="PROSITE" id="PS51352">
    <property type="entry name" value="THIOREDOXIN_2"/>
    <property type="match status" value="1"/>
</dbReference>
<evidence type="ECO:0000313" key="4">
    <source>
        <dbReference type="Proteomes" id="UP000319499"/>
    </source>
</evidence>
<evidence type="ECO:0000259" key="2">
    <source>
        <dbReference type="PROSITE" id="PS51352"/>
    </source>
</evidence>
<evidence type="ECO:0000256" key="1">
    <source>
        <dbReference type="ARBA" id="ARBA00023284"/>
    </source>
</evidence>
<proteinExistence type="predicted"/>
<dbReference type="InterPro" id="IPR004879">
    <property type="entry name" value="Ssp411-like_TRX"/>
</dbReference>
<organism evidence="3 4">
    <name type="scientific">Apibacter muscae</name>
    <dbReference type="NCBI Taxonomy" id="2509004"/>
    <lineage>
        <taxon>Bacteria</taxon>
        <taxon>Pseudomonadati</taxon>
        <taxon>Bacteroidota</taxon>
        <taxon>Flavobacteriia</taxon>
        <taxon>Flavobacteriales</taxon>
        <taxon>Weeksellaceae</taxon>
        <taxon>Apibacter</taxon>
    </lineage>
</organism>
<comment type="caution">
    <text evidence="3">The sequence shown here is derived from an EMBL/GenBank/DDBJ whole genome shotgun (WGS) entry which is preliminary data.</text>
</comment>
<dbReference type="SUPFAM" id="SSF52833">
    <property type="entry name" value="Thioredoxin-like"/>
    <property type="match status" value="1"/>
</dbReference>
<keyword evidence="4" id="KW-1185">Reference proteome</keyword>
<dbReference type="AlphaFoldDB" id="A0A563DFG0"/>
<dbReference type="PROSITE" id="PS00194">
    <property type="entry name" value="THIOREDOXIN_1"/>
    <property type="match status" value="1"/>
</dbReference>
<dbReference type="Pfam" id="PF03190">
    <property type="entry name" value="Thioredox_DsbH"/>
    <property type="match status" value="1"/>
</dbReference>
<keyword evidence="1" id="KW-0676">Redox-active center</keyword>
<reference evidence="3 4" key="1">
    <citation type="submission" date="2019-02" db="EMBL/GenBank/DDBJ databases">
        <title>Apibacter muscae sp. nov.: a novel member of the house fly microbiota.</title>
        <authorList>
            <person name="Park R."/>
        </authorList>
    </citation>
    <scope>NUCLEOTIDE SEQUENCE [LARGE SCALE GENOMIC DNA]</scope>
    <source>
        <strain evidence="3 4">AL1</strain>
    </source>
</reference>
<dbReference type="InterPro" id="IPR017937">
    <property type="entry name" value="Thioredoxin_CS"/>
</dbReference>
<dbReference type="InterPro" id="IPR013766">
    <property type="entry name" value="Thioredoxin_domain"/>
</dbReference>
<dbReference type="RefSeq" id="WP_146292033.1">
    <property type="nucleotide sequence ID" value="NZ_SELH01000016.1"/>
</dbReference>
<name>A0A563DFG0_9FLAO</name>
<protein>
    <submittedName>
        <fullName evidence="3">Thioredoxin family protein</fullName>
    </submittedName>
</protein>
<dbReference type="OrthoDB" id="9811036at2"/>
<evidence type="ECO:0000313" key="3">
    <source>
        <dbReference type="EMBL" id="TWP28986.1"/>
    </source>
</evidence>
<dbReference type="InterPro" id="IPR036249">
    <property type="entry name" value="Thioredoxin-like_sf"/>
</dbReference>
<dbReference type="Gene3D" id="3.40.30.10">
    <property type="entry name" value="Glutaredoxin"/>
    <property type="match status" value="1"/>
</dbReference>
<feature type="domain" description="Thioredoxin" evidence="2">
    <location>
        <begin position="16"/>
        <end position="156"/>
    </location>
</feature>
<dbReference type="EMBL" id="SELH01000016">
    <property type="protein sequence ID" value="TWP28986.1"/>
    <property type="molecule type" value="Genomic_DNA"/>
</dbReference>
<sequence>MKFISVIIISIFSLNFLISQENHLINWMNIENADSLQQKGDKRLMLIDVYADWCGPCKLMDRNTFNNQSVAEYVNENFIPVKLNAESKDDIKFKGKYYSWVTDGRVGVQSLAYSLLNGELRYPSIALVDNKGQTLTVVTGYFPAQDFLEALKDLKSQIDEYYAKEGK</sequence>
<accession>A0A563DFG0</accession>